<dbReference type="Gene3D" id="2.60.120.260">
    <property type="entry name" value="Galactose-binding domain-like"/>
    <property type="match status" value="1"/>
</dbReference>
<evidence type="ECO:0000256" key="6">
    <source>
        <dbReference type="ARBA" id="ARBA00022777"/>
    </source>
</evidence>
<dbReference type="Pfam" id="PF03422">
    <property type="entry name" value="CBM_6"/>
    <property type="match status" value="1"/>
</dbReference>
<gene>
    <name evidence="13" type="ORF">ATL45_6245</name>
</gene>
<proteinExistence type="predicted"/>
<keyword evidence="3" id="KW-0808">Transferase</keyword>
<feature type="compositionally biased region" description="Pro residues" evidence="10">
    <location>
        <begin position="302"/>
        <end position="311"/>
    </location>
</feature>
<dbReference type="PROSITE" id="PS51175">
    <property type="entry name" value="CBM6"/>
    <property type="match status" value="1"/>
</dbReference>
<dbReference type="InterPro" id="IPR005084">
    <property type="entry name" value="CBM6"/>
</dbReference>
<evidence type="ECO:0000256" key="3">
    <source>
        <dbReference type="ARBA" id="ARBA00022679"/>
    </source>
</evidence>
<keyword evidence="4" id="KW-0732">Signal</keyword>
<dbReference type="SUPFAM" id="SSF49785">
    <property type="entry name" value="Galactose-binding domain-like"/>
    <property type="match status" value="1"/>
</dbReference>
<dbReference type="PANTHER" id="PTHR43289">
    <property type="entry name" value="MITOGEN-ACTIVATED PROTEIN KINASE KINASE KINASE 20-RELATED"/>
    <property type="match status" value="1"/>
</dbReference>
<dbReference type="PROSITE" id="PS00108">
    <property type="entry name" value="PROTEIN_KINASE_ST"/>
    <property type="match status" value="1"/>
</dbReference>
<dbReference type="InterPro" id="IPR011009">
    <property type="entry name" value="Kinase-like_dom_sf"/>
</dbReference>
<feature type="region of interest" description="Disordered" evidence="10">
    <location>
        <begin position="296"/>
        <end position="318"/>
    </location>
</feature>
<dbReference type="EC" id="2.7.11.1" evidence="1"/>
<evidence type="ECO:0000256" key="7">
    <source>
        <dbReference type="ARBA" id="ARBA00022840"/>
    </source>
</evidence>
<keyword evidence="6 13" id="KW-0418">Kinase</keyword>
<evidence type="ECO:0000256" key="4">
    <source>
        <dbReference type="ARBA" id="ARBA00022729"/>
    </source>
</evidence>
<name>A0ABX9TMA6_9PSEU</name>
<evidence type="ECO:0000256" key="5">
    <source>
        <dbReference type="ARBA" id="ARBA00022741"/>
    </source>
</evidence>
<comment type="caution">
    <text evidence="13">The sequence shown here is derived from an EMBL/GenBank/DDBJ whole genome shotgun (WGS) entry which is preliminary data.</text>
</comment>
<feature type="compositionally biased region" description="Polar residues" evidence="10">
    <location>
        <begin position="359"/>
        <end position="369"/>
    </location>
</feature>
<evidence type="ECO:0000313" key="13">
    <source>
        <dbReference type="EMBL" id="RKT87823.1"/>
    </source>
</evidence>
<feature type="domain" description="CBM6" evidence="12">
    <location>
        <begin position="380"/>
        <end position="511"/>
    </location>
</feature>
<evidence type="ECO:0000313" key="14">
    <source>
        <dbReference type="Proteomes" id="UP000270697"/>
    </source>
</evidence>
<dbReference type="InterPro" id="IPR008979">
    <property type="entry name" value="Galactose-bd-like_sf"/>
</dbReference>
<dbReference type="Gene3D" id="1.10.510.10">
    <property type="entry name" value="Transferase(Phosphotransferase) domain 1"/>
    <property type="match status" value="1"/>
</dbReference>
<dbReference type="InterPro" id="IPR000719">
    <property type="entry name" value="Prot_kinase_dom"/>
</dbReference>
<dbReference type="SUPFAM" id="SSF56112">
    <property type="entry name" value="Protein kinase-like (PK-like)"/>
    <property type="match status" value="1"/>
</dbReference>
<dbReference type="SMART" id="SM00606">
    <property type="entry name" value="CBD_IV"/>
    <property type="match status" value="1"/>
</dbReference>
<dbReference type="Gene3D" id="3.30.200.20">
    <property type="entry name" value="Phosphorylase Kinase, domain 1"/>
    <property type="match status" value="1"/>
</dbReference>
<dbReference type="InterPro" id="IPR017441">
    <property type="entry name" value="Protein_kinase_ATP_BS"/>
</dbReference>
<feature type="domain" description="Protein kinase" evidence="11">
    <location>
        <begin position="18"/>
        <end position="286"/>
    </location>
</feature>
<evidence type="ECO:0000259" key="12">
    <source>
        <dbReference type="PROSITE" id="PS51175"/>
    </source>
</evidence>
<feature type="binding site" evidence="9">
    <location>
        <position position="47"/>
    </location>
    <ligand>
        <name>ATP</name>
        <dbReference type="ChEBI" id="CHEBI:30616"/>
    </ligand>
</feature>
<dbReference type="RefSeq" id="WP_246025647.1">
    <property type="nucleotide sequence ID" value="NZ_FOUP01000001.1"/>
</dbReference>
<evidence type="ECO:0000259" key="11">
    <source>
        <dbReference type="PROSITE" id="PS50011"/>
    </source>
</evidence>
<sequence>MPHLADAAPERRLIGARYRLEGTIGHGAMGQVWAGTDELLHRPVAVKELRLSPGLAKEHAAEMRERALREARAMAALNHPNTVLLYDVARENEQPFVVMELVHGLSLARLLNKHRSLPPEKLAVLADGVAAALQAAHAMGIVHRDVKPGNVLLGSMRQVKLADFGMSRSTAESTLTRSGVLVGTPAYLAPEIAIGGELGANADLWSFGAMLFAAAEGRLPYESTGDPLITISSIVHGPVPPHRQTGPIGEVISGLMVKDPAHRMPLLEVRRRVHDLARQAGEHPFEEYLRDIEPPRPIALTAPPPDQPTAPAPAAKRSKTRTTIVLGATAVLAIGAATGGFLLGRAGGPEPSGVPGQEITESTSVQLPDSTPAADDSPFGVLEAEHATSGSKAGQLGTEHGDRGPVQFAGSMEDGSSLTFDNVEFGSATASQVSARLRVVNGELKGKIELRLGGPSGELIAKIPVASKNGDGWKVAPVDLLRPLSGKRTVHLSVIADEPVPFVDLDWVRFHR</sequence>
<dbReference type="Pfam" id="PF00069">
    <property type="entry name" value="Pkinase"/>
    <property type="match status" value="1"/>
</dbReference>
<keyword evidence="5 9" id="KW-0547">Nucleotide-binding</keyword>
<dbReference type="CDD" id="cd14014">
    <property type="entry name" value="STKc_PknB_like"/>
    <property type="match status" value="1"/>
</dbReference>
<reference evidence="13 14" key="1">
    <citation type="submission" date="2018-10" db="EMBL/GenBank/DDBJ databases">
        <title>Sequencing the genomes of 1000 actinobacteria strains.</title>
        <authorList>
            <person name="Klenk H.-P."/>
        </authorList>
    </citation>
    <scope>NUCLEOTIDE SEQUENCE [LARGE SCALE GENOMIC DNA]</scope>
    <source>
        <strain evidence="13 14">DSM 45119</strain>
    </source>
</reference>
<keyword evidence="7 9" id="KW-0067">ATP-binding</keyword>
<dbReference type="PANTHER" id="PTHR43289:SF6">
    <property type="entry name" value="SERINE_THREONINE-PROTEIN KINASE NEKL-3"/>
    <property type="match status" value="1"/>
</dbReference>
<keyword evidence="14" id="KW-1185">Reference proteome</keyword>
<dbReference type="PROSITE" id="PS00107">
    <property type="entry name" value="PROTEIN_KINASE_ATP"/>
    <property type="match status" value="1"/>
</dbReference>
<dbReference type="Proteomes" id="UP000270697">
    <property type="component" value="Unassembled WGS sequence"/>
</dbReference>
<accession>A0ABX9TMA6</accession>
<evidence type="ECO:0000256" key="2">
    <source>
        <dbReference type="ARBA" id="ARBA00022527"/>
    </source>
</evidence>
<evidence type="ECO:0000256" key="10">
    <source>
        <dbReference type="SAM" id="MobiDB-lite"/>
    </source>
</evidence>
<dbReference type="GO" id="GO:0004674">
    <property type="term" value="F:protein serine/threonine kinase activity"/>
    <property type="evidence" value="ECO:0007669"/>
    <property type="project" value="UniProtKB-KW"/>
</dbReference>
<keyword evidence="8" id="KW-0675">Receptor</keyword>
<dbReference type="PROSITE" id="PS50011">
    <property type="entry name" value="PROTEIN_KINASE_DOM"/>
    <property type="match status" value="1"/>
</dbReference>
<dbReference type="CDD" id="cd04084">
    <property type="entry name" value="CBM6_xylanase-like"/>
    <property type="match status" value="1"/>
</dbReference>
<protein>
    <recommendedName>
        <fullName evidence="1">non-specific serine/threonine protein kinase</fullName>
        <ecNumber evidence="1">2.7.11.1</ecNumber>
    </recommendedName>
</protein>
<dbReference type="InterPro" id="IPR006584">
    <property type="entry name" value="Cellulose-bd_IV"/>
</dbReference>
<dbReference type="InterPro" id="IPR008271">
    <property type="entry name" value="Ser/Thr_kinase_AS"/>
</dbReference>
<evidence type="ECO:0000256" key="8">
    <source>
        <dbReference type="ARBA" id="ARBA00023170"/>
    </source>
</evidence>
<keyword evidence="2 13" id="KW-0723">Serine/threonine-protein kinase</keyword>
<dbReference type="EMBL" id="RBXX01000002">
    <property type="protein sequence ID" value="RKT87823.1"/>
    <property type="molecule type" value="Genomic_DNA"/>
</dbReference>
<dbReference type="SMART" id="SM00220">
    <property type="entry name" value="S_TKc"/>
    <property type="match status" value="1"/>
</dbReference>
<organism evidence="13 14">
    <name type="scientific">Saccharopolyspora antimicrobica</name>
    <dbReference type="NCBI Taxonomy" id="455193"/>
    <lineage>
        <taxon>Bacteria</taxon>
        <taxon>Bacillati</taxon>
        <taxon>Actinomycetota</taxon>
        <taxon>Actinomycetes</taxon>
        <taxon>Pseudonocardiales</taxon>
        <taxon>Pseudonocardiaceae</taxon>
        <taxon>Saccharopolyspora</taxon>
    </lineage>
</organism>
<evidence type="ECO:0000256" key="9">
    <source>
        <dbReference type="PROSITE-ProRule" id="PRU10141"/>
    </source>
</evidence>
<evidence type="ECO:0000256" key="1">
    <source>
        <dbReference type="ARBA" id="ARBA00012513"/>
    </source>
</evidence>
<feature type="region of interest" description="Disordered" evidence="10">
    <location>
        <begin position="346"/>
        <end position="413"/>
    </location>
</feature>